<evidence type="ECO:0000256" key="1">
    <source>
        <dbReference type="ARBA" id="ARBA00006594"/>
    </source>
</evidence>
<comment type="similarity">
    <text evidence="1">Belongs to the N(4)/N(6)-methyltransferase family.</text>
</comment>
<keyword evidence="3" id="KW-0808">Transferase</keyword>
<dbReference type="EMBL" id="BKZW01000001">
    <property type="protein sequence ID" value="GER88932.1"/>
    <property type="molecule type" value="Genomic_DNA"/>
</dbReference>
<feature type="domain" description="DNA methylase N-4/N-6" evidence="6">
    <location>
        <begin position="102"/>
        <end position="474"/>
    </location>
</feature>
<comment type="caution">
    <text evidence="7">The sequence shown here is derived from an EMBL/GenBank/DDBJ whole genome shotgun (WGS) entry which is preliminary data.</text>
</comment>
<evidence type="ECO:0000259" key="6">
    <source>
        <dbReference type="Pfam" id="PF01555"/>
    </source>
</evidence>
<dbReference type="InterPro" id="IPR002295">
    <property type="entry name" value="N4/N6-MTase_EcoPI_Mod-like"/>
</dbReference>
<name>A0A5J4KP56_9CHLR</name>
<dbReference type="InterPro" id="IPR002052">
    <property type="entry name" value="DNA_methylase_N6_adenine_CS"/>
</dbReference>
<dbReference type="Pfam" id="PF01555">
    <property type="entry name" value="N6_N4_Mtase"/>
    <property type="match status" value="1"/>
</dbReference>
<dbReference type="PRINTS" id="PR00506">
    <property type="entry name" value="D21N6MTFRASE"/>
</dbReference>
<dbReference type="RefSeq" id="WP_151756769.1">
    <property type="nucleotide sequence ID" value="NZ_BKZW01000001.1"/>
</dbReference>
<dbReference type="PROSITE" id="PS00092">
    <property type="entry name" value="N6_MTASE"/>
    <property type="match status" value="1"/>
</dbReference>
<dbReference type="AlphaFoldDB" id="A0A5J4KP56"/>
<evidence type="ECO:0000313" key="8">
    <source>
        <dbReference type="Proteomes" id="UP000326912"/>
    </source>
</evidence>
<keyword evidence="2" id="KW-0489">Methyltransferase</keyword>
<dbReference type="GO" id="GO:0008170">
    <property type="term" value="F:N-methyltransferase activity"/>
    <property type="evidence" value="ECO:0007669"/>
    <property type="project" value="InterPro"/>
</dbReference>
<dbReference type="Gene3D" id="3.40.50.150">
    <property type="entry name" value="Vaccinia Virus protein VP39"/>
    <property type="match status" value="2"/>
</dbReference>
<evidence type="ECO:0000313" key="7">
    <source>
        <dbReference type="EMBL" id="GER88932.1"/>
    </source>
</evidence>
<dbReference type="InterPro" id="IPR029063">
    <property type="entry name" value="SAM-dependent_MTases_sf"/>
</dbReference>
<dbReference type="GO" id="GO:0003677">
    <property type="term" value="F:DNA binding"/>
    <property type="evidence" value="ECO:0007669"/>
    <property type="project" value="InterPro"/>
</dbReference>
<evidence type="ECO:0000256" key="3">
    <source>
        <dbReference type="ARBA" id="ARBA00022679"/>
    </source>
</evidence>
<evidence type="ECO:0000256" key="2">
    <source>
        <dbReference type="ARBA" id="ARBA00022603"/>
    </source>
</evidence>
<accession>A0A5J4KP56</accession>
<reference evidence="7 8" key="1">
    <citation type="submission" date="2019-10" db="EMBL/GenBank/DDBJ databases">
        <title>Dictyobacter vulcani sp. nov., within the class Ktedonobacteria, isolated from soil of volcanic Mt. Zao.</title>
        <authorList>
            <person name="Zheng Y."/>
            <person name="Wang C.M."/>
            <person name="Sakai Y."/>
            <person name="Abe K."/>
            <person name="Yokota A."/>
            <person name="Yabe S."/>
        </authorList>
    </citation>
    <scope>NUCLEOTIDE SEQUENCE [LARGE SCALE GENOMIC DNA]</scope>
    <source>
        <strain evidence="7 8">W12</strain>
    </source>
</reference>
<dbReference type="InterPro" id="IPR002941">
    <property type="entry name" value="DNA_methylase_N4/N6"/>
</dbReference>
<organism evidence="7 8">
    <name type="scientific">Dictyobacter vulcani</name>
    <dbReference type="NCBI Taxonomy" id="2607529"/>
    <lineage>
        <taxon>Bacteria</taxon>
        <taxon>Bacillati</taxon>
        <taxon>Chloroflexota</taxon>
        <taxon>Ktedonobacteria</taxon>
        <taxon>Ktedonobacterales</taxon>
        <taxon>Dictyobacteraceae</taxon>
        <taxon>Dictyobacter</taxon>
    </lineage>
</organism>
<feature type="region of interest" description="Disordered" evidence="5">
    <location>
        <begin position="243"/>
        <end position="266"/>
    </location>
</feature>
<evidence type="ECO:0000256" key="5">
    <source>
        <dbReference type="SAM" id="MobiDB-lite"/>
    </source>
</evidence>
<dbReference type="Proteomes" id="UP000326912">
    <property type="component" value="Unassembled WGS sequence"/>
</dbReference>
<protein>
    <recommendedName>
        <fullName evidence="6">DNA methylase N-4/N-6 domain-containing protein</fullName>
    </recommendedName>
</protein>
<gene>
    <name evidence="7" type="ORF">KDW_30940</name>
</gene>
<dbReference type="SUPFAM" id="SSF53335">
    <property type="entry name" value="S-adenosyl-L-methionine-dependent methyltransferases"/>
    <property type="match status" value="1"/>
</dbReference>
<keyword evidence="8" id="KW-1185">Reference proteome</keyword>
<proteinExistence type="inferred from homology"/>
<keyword evidence="4" id="KW-0949">S-adenosyl-L-methionine</keyword>
<dbReference type="GO" id="GO:0032259">
    <property type="term" value="P:methylation"/>
    <property type="evidence" value="ECO:0007669"/>
    <property type="project" value="UniProtKB-KW"/>
</dbReference>
<sequence length="668" mass="75149">MKDTVPAISDLFLPSKFAQLRLEDLSRDQLLEILEVNSGGGIRINFAGKSSARRLARLVRPRITRNVPSLGYGSPTEQARNILVEGDNLQSMVTLYKEHGHVDLILTDPPYNTGNDFRYNDRWDEDPNDPGLGEFVSLDDGARHTKWMRFMWPRLQMMKSMLKPGGILAICIDHRELFRLGQMLDELFDEDNRLGVINWQKSYAPRNDNKHLSTATEYVLVYAKDTFKARTGLLNRTASMNAKYSNPDGDPLGPWRPGDASAGKGRQNQGMVYAIQSPFTGELHYPPPMGCWRMAQKTLLETLRQWNVEFELRALGDDKVRAELLSIDVTQLKPAKAVVLAEPLDEARCKAEARLAAGAWPKIYFGPNGQGRPTTKRSLERVKKGVVPMTYWANDDYELPEELGAVSWEHQESGHSQTGIKELDAIVGPNHGFATVKPLRLFEKIIQLWCPPDGFVLDPFGGSGTTGHAVLGLNYLTGSNRRFVLIEQGSPQRGDSYAQTLTAERLKKAASGDWVNGKGIKLGGGFSFLKLGKKVDAGALLRMERDEMLDTVIASHFDTRSRRGDHLIRVDNGKTPYRYLIAQNTEHEGFFLVWDGPDSNTDFTELVYEACAEEAELAGLKSAPYHVYARLYRYQTDGIRFYQIPDRILADFGLDMRSEPFIEEEADE</sequence>
<evidence type="ECO:0000256" key="4">
    <source>
        <dbReference type="ARBA" id="ARBA00022691"/>
    </source>
</evidence>